<dbReference type="InterPro" id="IPR000008">
    <property type="entry name" value="C2_dom"/>
</dbReference>
<evidence type="ECO:0000313" key="5">
    <source>
        <dbReference type="EMBL" id="CAG8634103.1"/>
    </source>
</evidence>
<dbReference type="PROSITE" id="PS50004">
    <property type="entry name" value="C2"/>
    <property type="match status" value="1"/>
</dbReference>
<dbReference type="Pfam" id="PF24209">
    <property type="entry name" value="DUF7431"/>
    <property type="match status" value="1"/>
</dbReference>
<dbReference type="SUPFAM" id="SSF49562">
    <property type="entry name" value="C2 domain (Calcium/lipid-binding domain, CaLB)"/>
    <property type="match status" value="1"/>
</dbReference>
<dbReference type="PANTHER" id="PTHR45911">
    <property type="entry name" value="C2 DOMAIN-CONTAINING PROTEIN"/>
    <property type="match status" value="1"/>
</dbReference>
<dbReference type="Proteomes" id="UP000789375">
    <property type="component" value="Unassembled WGS sequence"/>
</dbReference>
<evidence type="ECO:0000256" key="1">
    <source>
        <dbReference type="ARBA" id="ARBA00022723"/>
    </source>
</evidence>
<keyword evidence="1" id="KW-0479">Metal-binding</keyword>
<keyword evidence="6" id="KW-1185">Reference proteome</keyword>
<feature type="region of interest" description="Disordered" evidence="3">
    <location>
        <begin position="1203"/>
        <end position="1225"/>
    </location>
</feature>
<keyword evidence="2" id="KW-0106">Calcium</keyword>
<dbReference type="Pfam" id="PF00168">
    <property type="entry name" value="C2"/>
    <property type="match status" value="1"/>
</dbReference>
<name>A0A9N9DFZ9_FUNMO</name>
<feature type="compositionally biased region" description="Basic and acidic residues" evidence="3">
    <location>
        <begin position="1210"/>
        <end position="1219"/>
    </location>
</feature>
<protein>
    <submittedName>
        <fullName evidence="5">1212_t:CDS:1</fullName>
    </submittedName>
</protein>
<dbReference type="Gene3D" id="2.60.40.150">
    <property type="entry name" value="C2 domain"/>
    <property type="match status" value="1"/>
</dbReference>
<evidence type="ECO:0000256" key="3">
    <source>
        <dbReference type="SAM" id="MobiDB-lite"/>
    </source>
</evidence>
<evidence type="ECO:0000256" key="2">
    <source>
        <dbReference type="ARBA" id="ARBA00022837"/>
    </source>
</evidence>
<feature type="domain" description="C2" evidence="4">
    <location>
        <begin position="674"/>
        <end position="793"/>
    </location>
</feature>
<dbReference type="InterPro" id="IPR055854">
    <property type="entry name" value="DUF7431"/>
</dbReference>
<evidence type="ECO:0000259" key="4">
    <source>
        <dbReference type="PROSITE" id="PS50004"/>
    </source>
</evidence>
<reference evidence="5" key="1">
    <citation type="submission" date="2021-06" db="EMBL/GenBank/DDBJ databases">
        <authorList>
            <person name="Kallberg Y."/>
            <person name="Tangrot J."/>
            <person name="Rosling A."/>
        </authorList>
    </citation>
    <scope>NUCLEOTIDE SEQUENCE</scope>
    <source>
        <strain evidence="5">87-6 pot B 2015</strain>
    </source>
</reference>
<gene>
    <name evidence="5" type="ORF">FMOSSE_LOCUS10641</name>
</gene>
<proteinExistence type="predicted"/>
<accession>A0A9N9DFZ9</accession>
<evidence type="ECO:0000313" key="6">
    <source>
        <dbReference type="Proteomes" id="UP000789375"/>
    </source>
</evidence>
<feature type="non-terminal residue" evidence="5">
    <location>
        <position position="1"/>
    </location>
</feature>
<dbReference type="GO" id="GO:0016020">
    <property type="term" value="C:membrane"/>
    <property type="evidence" value="ECO:0007669"/>
    <property type="project" value="TreeGrafter"/>
</dbReference>
<dbReference type="GO" id="GO:0005509">
    <property type="term" value="F:calcium ion binding"/>
    <property type="evidence" value="ECO:0007669"/>
    <property type="project" value="TreeGrafter"/>
</dbReference>
<sequence length="1970" mass="227137">MGYSLNLFGDNDIMVKVCYPTSEPPNLAPLNLDDNLSKVRKELEVRKFIDDKLSFSQNNVEMSKVANSDEGIFLLKEIVVKKNDQFILYLTHSNLWAYLNEKHKLDYGRTITNEGIKTRDFKVFIMKGCELSNLGTKEFRLDTVEFNSTETEDWMTQTNLLLNINSTLQNFIKLGLSAGIMNRNRSNSATKSTFHYRNYGKHSLKINIRNHLMPTEEFLERVKDAIKSKKPKNFIRIVEDFGQFIPTEVILGGRIYFKDYGKSTGNSTEQSNTLDVNVGAPDVADIGISKSASLTKENSTDYRSKCLEFIGGKLECIENFDEIAWVKSLDDYNNWECVEFRNPISIFKLLSDDLQRKIFVLLGKKVIYSKTETCKYSFDESDKPVIVTLGDANISKILLNKDADCNIFATVVDNDETNDEFFNCQIFWPQDDEPKLIIHCIQEKFRKRPYNLKISWVVIGYDIHFNSLLSGFNLHLKVLKNDFNTTNNQPMMNKILPIKSVPPCIGIPVLTSLDSPNDYSLIVGHHFYKVQDRYGLSAFAYCQKNKRYVNLPSFTFYTLFSNAYELLPFKVRKRDKILHRNPFADIEELTSQHQNPKYVSLYLPKNIHYHPMLLNQRSKRIKLEHVKCSCDKTCSICHENTAKISLHDNIECMFFNPYLSKTILSNGLDSEWFDEEALQVPVKKYYGIARINIIEAKDLMPTDFWFGGGDPDSYVKITSVFNGVEYVKTRVVYKSIKPEWQQVIYIPINDLDDQFKLQVYDYSAFFKHKLLGYCVLDLKDIMQVRKRTIKGKHLDLEYNLTLKGSIRGKLHFTADFISFSELESEPTTPISKETITLNHLYLLITYQRQDGCFELNDNVASLFNFSSKDELMKSFAAYVQNEDRVKGLHADVWSSAVITAFLKALLWDHRREWNTVYAKTETYLSENVTNIETEERLYSLANKFVIEHFKISEWEIEEQKKSLGVSASSKKSMITRRTVTIRHVRRLLSYQNDSGCFELHDHLSESLGFSSAEEAKKNFETHFAIYSKASKLDANVYSSAVMIWYLRYVFVEYRGEWVDKYIKTAIWVSEQVNDEQVEKEVLDAARSFIMKRFEVDAETLQEDETFKDSFTTLKQTKETKKTEKLATISEIQSSITVETAQCVISSNNEEKKIEKASALVNLQSKTTADIVKDDVSAQNTDSSIKLTKVVSDIDVASEYLSETGSQQVKEQQETAKEDLSQQINDEKLEEEADKIKENSEKAKQYLIEELKNEKLVSELLVTSDKIIIEQSVYKEKKDGVSTVQQSTSTEKVHEIVSNQKDDGSLQLTDTVSKELTNKDTKLPESKSIIETAVTLSFLRKTSSADSSPEVKQKFEKAKQYLSTQIKDEKVEKELLEMTDQIVVDHATKKVVKEKAHKVVLEKVQETVTVEEEISTEDITNEKNNKQSIEKQIIRQLKLNHGLLLNEYGIQPSQQAIFKDDGKLRISSYNEQPIVYTNINDPDSTEQNNFNNVLQPFDACINFPIAEITFNGSLLDSFANNDENLNESFGQFFVKNVSVGDKLFIKGYNTATQTQIDLLKFYLLCVYNLAKFHNTFSPLNNFSAFQFLRIETLDGKELDTPKKLADWMKNLYQNNNFDIISYDNLIPISQLKRDELSEINLEAPIEKQPGVANFKEKLSFESWIRNVIDVDLARWIKFLPQCLVINNKSYKLETSKKFAANFIKVPDIKSSDKSYLEFRPTTKVEEELMINNIFSIKDLSLFPFVDRVIESDDSSYDEYNLLVKLEKYEILINRDHVKPSIEFVQAINDALESVEPFEDLQIVFEEYGHLFAQKIILGRIFKRNVPNAVTCKIDLTSPIVESLEPYLNKLNIPYLLTQQGNIIEKNELFDLIQHFDSIQHLNDLEIIELDEIIPLYKILDEQQQSKIDIILNSINSTHSKISKSSCIRTLNFDPIIRTTTAFTGKKRTTNIVINITFLDIAECSSSKKFQI</sequence>
<organism evidence="5 6">
    <name type="scientific">Funneliformis mosseae</name>
    <name type="common">Endomycorrhizal fungus</name>
    <name type="synonym">Glomus mosseae</name>
    <dbReference type="NCBI Taxonomy" id="27381"/>
    <lineage>
        <taxon>Eukaryota</taxon>
        <taxon>Fungi</taxon>
        <taxon>Fungi incertae sedis</taxon>
        <taxon>Mucoromycota</taxon>
        <taxon>Glomeromycotina</taxon>
        <taxon>Glomeromycetes</taxon>
        <taxon>Glomerales</taxon>
        <taxon>Glomeraceae</taxon>
        <taxon>Funneliformis</taxon>
    </lineage>
</organism>
<dbReference type="EMBL" id="CAJVPP010003642">
    <property type="protein sequence ID" value="CAG8634103.1"/>
    <property type="molecule type" value="Genomic_DNA"/>
</dbReference>
<comment type="caution">
    <text evidence="5">The sequence shown here is derived from an EMBL/GenBank/DDBJ whole genome shotgun (WGS) entry which is preliminary data.</text>
</comment>
<dbReference type="PANTHER" id="PTHR45911:SF4">
    <property type="entry name" value="MULTIPLE C2 AND TRANSMEMBRANE DOMAIN-CONTAINING PROTEIN"/>
    <property type="match status" value="1"/>
</dbReference>
<dbReference type="InterPro" id="IPR035892">
    <property type="entry name" value="C2_domain_sf"/>
</dbReference>
<dbReference type="SMART" id="SM00239">
    <property type="entry name" value="C2"/>
    <property type="match status" value="1"/>
</dbReference>